<dbReference type="EMBL" id="BAAASG010000023">
    <property type="protein sequence ID" value="GAA2515789.1"/>
    <property type="molecule type" value="Genomic_DNA"/>
</dbReference>
<dbReference type="InterPro" id="IPR051409">
    <property type="entry name" value="Atypical_kinase_ADCK"/>
</dbReference>
<keyword evidence="3" id="KW-0547">Nucleotide-binding</keyword>
<comment type="similarity">
    <text evidence="1">Belongs to the protein kinase superfamily. ADCK protein kinase family.</text>
</comment>
<accession>A0ABN3N850</accession>
<dbReference type="InterPro" id="IPR004147">
    <property type="entry name" value="ABC1_dom"/>
</dbReference>
<evidence type="ECO:0000256" key="5">
    <source>
        <dbReference type="SAM" id="MobiDB-lite"/>
    </source>
</evidence>
<feature type="region of interest" description="Disordered" evidence="5">
    <location>
        <begin position="1"/>
        <end position="40"/>
    </location>
</feature>
<dbReference type="SUPFAM" id="SSF56112">
    <property type="entry name" value="Protein kinase-like (PK-like)"/>
    <property type="match status" value="1"/>
</dbReference>
<evidence type="ECO:0000313" key="8">
    <source>
        <dbReference type="Proteomes" id="UP001501777"/>
    </source>
</evidence>
<sequence>MTGAGPTPQGEGREEGREREPGQDPFVPHPRDRAARGIPRSPLARNARLVSLPLGFAGRSAMRFGRRLLGQPVDLITSELQRRTSHHLFRVLGELKGGAMKFGQMLSVFEAALPPEVIGPYRAALTLLQEAAPALPAEQVHAVLTEELGARWRDRFTEFDDTPAAAASIGQVHRAVWEDGRRVAVKIQYPGAGEALLGDYAQLGRLVRLFSVVAPGLDVEPMLRELRERVADELDYRLEAAAQQAFADAYRGDKQILVPDVVTFTQRVLVTEWLDGTPVATVIRDGEQAERDRAGLLYARFLFSGPERAGRLHADPHPGNFRLLEDGRLGVIDFGAVKDLPDGFPPALGTLIRLAQGGEWAAAEEVLVKEGIITPGVPLDPVALASFLVPLATPTAEQTYRFTREWLREEVVQAVDLREGGLLRRFNLPPSYVLVNRVVGQATAVLCQLECEIPFRAEASRWLPGFTEEQPTGP</sequence>
<keyword evidence="8" id="KW-1185">Reference proteome</keyword>
<dbReference type="RefSeq" id="WP_344405523.1">
    <property type="nucleotide sequence ID" value="NZ_BAAASG010000023.1"/>
</dbReference>
<dbReference type="PANTHER" id="PTHR43851">
    <property type="match status" value="1"/>
</dbReference>
<evidence type="ECO:0000313" key="7">
    <source>
        <dbReference type="EMBL" id="GAA2515789.1"/>
    </source>
</evidence>
<comment type="caution">
    <text evidence="7">The sequence shown here is derived from an EMBL/GenBank/DDBJ whole genome shotgun (WGS) entry which is preliminary data.</text>
</comment>
<proteinExistence type="inferred from homology"/>
<dbReference type="CDD" id="cd13970">
    <property type="entry name" value="ABC1_ADCK3"/>
    <property type="match status" value="1"/>
</dbReference>
<keyword evidence="4" id="KW-0067">ATP-binding</keyword>
<dbReference type="PANTHER" id="PTHR43851:SF3">
    <property type="entry name" value="COENZYME Q8"/>
    <property type="match status" value="1"/>
</dbReference>
<organism evidence="7 8">
    <name type="scientific">Streptomyces longisporus</name>
    <dbReference type="NCBI Taxonomy" id="1948"/>
    <lineage>
        <taxon>Bacteria</taxon>
        <taxon>Bacillati</taxon>
        <taxon>Actinomycetota</taxon>
        <taxon>Actinomycetes</taxon>
        <taxon>Kitasatosporales</taxon>
        <taxon>Streptomycetaceae</taxon>
        <taxon>Streptomyces</taxon>
    </lineage>
</organism>
<dbReference type="Proteomes" id="UP001501777">
    <property type="component" value="Unassembled WGS sequence"/>
</dbReference>
<keyword evidence="7" id="KW-0418">Kinase</keyword>
<dbReference type="InterPro" id="IPR011009">
    <property type="entry name" value="Kinase-like_dom_sf"/>
</dbReference>
<feature type="compositionally biased region" description="Basic and acidic residues" evidence="5">
    <location>
        <begin position="11"/>
        <end position="22"/>
    </location>
</feature>
<feature type="domain" description="ABC1 atypical kinase-like" evidence="6">
    <location>
        <begin position="128"/>
        <end position="344"/>
    </location>
</feature>
<dbReference type="Pfam" id="PF03109">
    <property type="entry name" value="ABC1"/>
    <property type="match status" value="1"/>
</dbReference>
<evidence type="ECO:0000256" key="1">
    <source>
        <dbReference type="ARBA" id="ARBA00009670"/>
    </source>
</evidence>
<dbReference type="GO" id="GO:0016301">
    <property type="term" value="F:kinase activity"/>
    <property type="evidence" value="ECO:0007669"/>
    <property type="project" value="UniProtKB-KW"/>
</dbReference>
<dbReference type="InterPro" id="IPR034646">
    <property type="entry name" value="ADCK3_dom"/>
</dbReference>
<reference evidence="7 8" key="1">
    <citation type="journal article" date="2019" name="Int. J. Syst. Evol. Microbiol.">
        <title>The Global Catalogue of Microorganisms (GCM) 10K type strain sequencing project: providing services to taxonomists for standard genome sequencing and annotation.</title>
        <authorList>
            <consortium name="The Broad Institute Genomics Platform"/>
            <consortium name="The Broad Institute Genome Sequencing Center for Infectious Disease"/>
            <person name="Wu L."/>
            <person name="Ma J."/>
        </authorList>
    </citation>
    <scope>NUCLEOTIDE SEQUENCE [LARGE SCALE GENOMIC DNA]</scope>
    <source>
        <strain evidence="7 8">JCM 4395</strain>
    </source>
</reference>
<evidence type="ECO:0000259" key="6">
    <source>
        <dbReference type="Pfam" id="PF03109"/>
    </source>
</evidence>
<keyword evidence="2" id="KW-0808">Transferase</keyword>
<evidence type="ECO:0000256" key="2">
    <source>
        <dbReference type="ARBA" id="ARBA00022679"/>
    </source>
</evidence>
<protein>
    <submittedName>
        <fullName evidence="7">AarF/ABC1/UbiB kinase family protein</fullName>
    </submittedName>
</protein>
<gene>
    <name evidence="7" type="ORF">GCM10010276_75690</name>
</gene>
<evidence type="ECO:0000256" key="3">
    <source>
        <dbReference type="ARBA" id="ARBA00022741"/>
    </source>
</evidence>
<evidence type="ECO:0000256" key="4">
    <source>
        <dbReference type="ARBA" id="ARBA00022840"/>
    </source>
</evidence>
<name>A0ABN3N850_STRLO</name>